<organism evidence="1 2">
    <name type="scientific">Neonectria ditissima</name>
    <dbReference type="NCBI Taxonomy" id="78410"/>
    <lineage>
        <taxon>Eukaryota</taxon>
        <taxon>Fungi</taxon>
        <taxon>Dikarya</taxon>
        <taxon>Ascomycota</taxon>
        <taxon>Pezizomycotina</taxon>
        <taxon>Sordariomycetes</taxon>
        <taxon>Hypocreomycetidae</taxon>
        <taxon>Hypocreales</taxon>
        <taxon>Nectriaceae</taxon>
        <taxon>Neonectria</taxon>
    </lineage>
</organism>
<dbReference type="Proteomes" id="UP000050424">
    <property type="component" value="Unassembled WGS sequence"/>
</dbReference>
<accession>A0A0N8H574</accession>
<keyword evidence="2" id="KW-1185">Reference proteome</keyword>
<proteinExistence type="predicted"/>
<dbReference type="OrthoDB" id="5007704at2759"/>
<evidence type="ECO:0000313" key="2">
    <source>
        <dbReference type="Proteomes" id="UP000050424"/>
    </source>
</evidence>
<dbReference type="AlphaFoldDB" id="A0A0N8H574"/>
<gene>
    <name evidence="1" type="ORF">AK830_g11189</name>
</gene>
<sequence length="162" mass="18864">MFRYDPSILRSGENWTTMAETESQLVHLVGSPPPGGTDNLERCHDTVFQDVKRLAKKVNFSRKYLKARDAQFHYKAKRLRTKDRVERLRLWNREKKQELEACRLQSGDAGHEAALSRFEEEKRVMIKCYGLEELWEKAMKREHLSKAGADDLSSGCETSMED</sequence>
<comment type="caution">
    <text evidence="1">The sequence shown here is derived from an EMBL/GenBank/DDBJ whole genome shotgun (WGS) entry which is preliminary data.</text>
</comment>
<dbReference type="EMBL" id="LKCW01000256">
    <property type="protein sequence ID" value="KPM35380.1"/>
    <property type="molecule type" value="Genomic_DNA"/>
</dbReference>
<evidence type="ECO:0000313" key="1">
    <source>
        <dbReference type="EMBL" id="KPM35380.1"/>
    </source>
</evidence>
<reference evidence="1 2" key="1">
    <citation type="submission" date="2015-09" db="EMBL/GenBank/DDBJ databases">
        <title>Draft genome of a European isolate of the apple canker pathogen Neonectria ditissima.</title>
        <authorList>
            <person name="Gomez-Cortecero A."/>
            <person name="Harrison R.J."/>
            <person name="Armitage A.D."/>
        </authorList>
    </citation>
    <scope>NUCLEOTIDE SEQUENCE [LARGE SCALE GENOMIC DNA]</scope>
    <source>
        <strain evidence="1 2">R09/05</strain>
    </source>
</reference>
<protein>
    <submittedName>
        <fullName evidence="1">Uncharacterized protein</fullName>
    </submittedName>
</protein>
<name>A0A0N8H574_9HYPO</name>